<organism evidence="2 3">
    <name type="scientific">Bradyrhizobium algeriense</name>
    <dbReference type="NCBI Taxonomy" id="634784"/>
    <lineage>
        <taxon>Bacteria</taxon>
        <taxon>Pseudomonadati</taxon>
        <taxon>Pseudomonadota</taxon>
        <taxon>Alphaproteobacteria</taxon>
        <taxon>Hyphomicrobiales</taxon>
        <taxon>Nitrobacteraceae</taxon>
        <taxon>Bradyrhizobium</taxon>
    </lineage>
</organism>
<keyword evidence="1" id="KW-0732">Signal</keyword>
<feature type="signal peptide" evidence="1">
    <location>
        <begin position="1"/>
        <end position="19"/>
    </location>
</feature>
<protein>
    <recommendedName>
        <fullName evidence="4">Secreted protein</fullName>
    </recommendedName>
</protein>
<name>A0ABU8B9D6_9BRAD</name>
<feature type="chain" id="PRO_5046709382" description="Secreted protein" evidence="1">
    <location>
        <begin position="20"/>
        <end position="370"/>
    </location>
</feature>
<comment type="caution">
    <text evidence="2">The sequence shown here is derived from an EMBL/GenBank/DDBJ whole genome shotgun (WGS) entry which is preliminary data.</text>
</comment>
<evidence type="ECO:0000256" key="1">
    <source>
        <dbReference type="SAM" id="SignalP"/>
    </source>
</evidence>
<keyword evidence="3" id="KW-1185">Reference proteome</keyword>
<evidence type="ECO:0000313" key="2">
    <source>
        <dbReference type="EMBL" id="MEH2554752.1"/>
    </source>
</evidence>
<evidence type="ECO:0000313" key="3">
    <source>
        <dbReference type="Proteomes" id="UP001364224"/>
    </source>
</evidence>
<proteinExistence type="predicted"/>
<dbReference type="RefSeq" id="WP_334479574.1">
    <property type="nucleotide sequence ID" value="NZ_JAZHRV010000001.1"/>
</dbReference>
<accession>A0ABU8B9D6</accession>
<dbReference type="Proteomes" id="UP001364224">
    <property type="component" value="Unassembled WGS sequence"/>
</dbReference>
<sequence>MRLIFLPMIFCLAASSAAAAPFVPPGVTPPDYVVTMKETFADRKGSSIRVVTRHGEWTRSDSTYATPPETAYYRHGSNAYVIDNGWISHFLRNVKLEYDHQARNTGERQTHLGESCTVWETARSKADSPARHSFTDLSCFTDDGIELWRRRSGAQGISWSAEAIRVERRPVAAEDARLPRALLALNWWDRKDSASSTAAEHETVMELSEERILPDGSNPASPTVRTTRRAGPWLFKEVIAGTQRKIEISHDSIRMRLTYKSGGADVEEELTIARPDSERAKPVHTFQPVPSDRYDTVLGERCRWFDMTPGMADASTSACFTDDGIMLKEDHRSRIYRGTWTATRIVRRPVAIDEVKPPAELLQPRTWDLD</sequence>
<dbReference type="EMBL" id="JAZHRV010000001">
    <property type="protein sequence ID" value="MEH2554752.1"/>
    <property type="molecule type" value="Genomic_DNA"/>
</dbReference>
<reference evidence="2 3" key="1">
    <citation type="submission" date="2024-02" db="EMBL/GenBank/DDBJ databases">
        <title>Adaptive strategies in a cosmopolitan and abundant soil bacterium.</title>
        <authorList>
            <person name="Carini P."/>
        </authorList>
    </citation>
    <scope>NUCLEOTIDE SEQUENCE [LARGE SCALE GENOMIC DNA]</scope>
    <source>
        <strain evidence="2 3">AZCC 1608</strain>
    </source>
</reference>
<gene>
    <name evidence="2" type="ORF">V1286_002281</name>
</gene>
<evidence type="ECO:0008006" key="4">
    <source>
        <dbReference type="Google" id="ProtNLM"/>
    </source>
</evidence>